<feature type="repeat" description="WD" evidence="7">
    <location>
        <begin position="1020"/>
        <end position="1061"/>
    </location>
</feature>
<dbReference type="InterPro" id="IPR001680">
    <property type="entry name" value="WD40_rpt"/>
</dbReference>
<keyword evidence="2" id="KW-0677">Repeat</keyword>
<feature type="repeat" description="WD" evidence="7">
    <location>
        <begin position="1230"/>
        <end position="1271"/>
    </location>
</feature>
<protein>
    <recommendedName>
        <fullName evidence="5">Mitochondrial division protein 1</fullName>
    </recommendedName>
</protein>
<keyword evidence="1 7" id="KW-0853">WD repeat</keyword>
<comment type="caution">
    <text evidence="10">The sequence shown here is derived from an EMBL/GenBank/DDBJ whole genome shotgun (WGS) entry which is preliminary data.</text>
</comment>
<evidence type="ECO:0000256" key="7">
    <source>
        <dbReference type="PROSITE-ProRule" id="PRU00221"/>
    </source>
</evidence>
<dbReference type="PROSITE" id="PS00678">
    <property type="entry name" value="WD_REPEATS_1"/>
    <property type="match status" value="15"/>
</dbReference>
<feature type="repeat" description="WD" evidence="7">
    <location>
        <begin position="1146"/>
        <end position="1187"/>
    </location>
</feature>
<dbReference type="CDD" id="cd00200">
    <property type="entry name" value="WD40"/>
    <property type="match status" value="3"/>
</dbReference>
<dbReference type="Pfam" id="PF24883">
    <property type="entry name" value="NPHP3_N"/>
    <property type="match status" value="1"/>
</dbReference>
<dbReference type="EMBL" id="JAVFKD010000016">
    <property type="protein sequence ID" value="KAK5988060.1"/>
    <property type="molecule type" value="Genomic_DNA"/>
</dbReference>
<dbReference type="SUPFAM" id="SSF50998">
    <property type="entry name" value="Quinoprotein alcohol dehydrogenase-like"/>
    <property type="match status" value="2"/>
</dbReference>
<dbReference type="PROSITE" id="PS50294">
    <property type="entry name" value="WD_REPEATS_REGION"/>
    <property type="match status" value="15"/>
</dbReference>
<dbReference type="InterPro" id="IPR020472">
    <property type="entry name" value="WD40_PAC1"/>
</dbReference>
<dbReference type="Gene3D" id="3.40.50.300">
    <property type="entry name" value="P-loop containing nucleotide triphosphate hydrolases"/>
    <property type="match status" value="1"/>
</dbReference>
<dbReference type="Pfam" id="PF25173">
    <property type="entry name" value="Beta-prop_WDR3_1st"/>
    <property type="match status" value="1"/>
</dbReference>
<dbReference type="InterPro" id="IPR054471">
    <property type="entry name" value="GPIID_WHD"/>
</dbReference>
<feature type="repeat" description="WD" evidence="7">
    <location>
        <begin position="1314"/>
        <end position="1355"/>
    </location>
</feature>
<evidence type="ECO:0000313" key="10">
    <source>
        <dbReference type="EMBL" id="KAK5988060.1"/>
    </source>
</evidence>
<accession>A0ABR0S7C8</accession>
<evidence type="ECO:0000313" key="11">
    <source>
        <dbReference type="Proteomes" id="UP001338125"/>
    </source>
</evidence>
<evidence type="ECO:0000256" key="2">
    <source>
        <dbReference type="ARBA" id="ARBA00022737"/>
    </source>
</evidence>
<feature type="repeat" description="WD" evidence="7">
    <location>
        <begin position="978"/>
        <end position="1019"/>
    </location>
</feature>
<feature type="repeat" description="WD" evidence="7">
    <location>
        <begin position="1440"/>
        <end position="1481"/>
    </location>
</feature>
<dbReference type="Pfam" id="PF17100">
    <property type="entry name" value="NACHT_N"/>
    <property type="match status" value="1"/>
</dbReference>
<evidence type="ECO:0000259" key="9">
    <source>
        <dbReference type="PROSITE" id="PS50837"/>
    </source>
</evidence>
<feature type="repeat" description="WD" evidence="7">
    <location>
        <begin position="1356"/>
        <end position="1397"/>
    </location>
</feature>
<dbReference type="SUPFAM" id="SSF52540">
    <property type="entry name" value="P-loop containing nucleoside triphosphate hydrolases"/>
    <property type="match status" value="1"/>
</dbReference>
<dbReference type="PROSITE" id="PS50082">
    <property type="entry name" value="WD_REPEATS_2"/>
    <property type="match status" value="15"/>
</dbReference>
<feature type="repeat" description="WD" evidence="7">
    <location>
        <begin position="1062"/>
        <end position="1103"/>
    </location>
</feature>
<feature type="region of interest" description="Disordered" evidence="8">
    <location>
        <begin position="21"/>
        <end position="59"/>
    </location>
</feature>
<comment type="similarity">
    <text evidence="4">Belongs to the WD repeat MDV1/CAF4 family.</text>
</comment>
<dbReference type="Pfam" id="PF00400">
    <property type="entry name" value="WD40"/>
    <property type="match status" value="11"/>
</dbReference>
<dbReference type="PANTHER" id="PTHR22847:SF637">
    <property type="entry name" value="WD REPEAT DOMAIN 5B"/>
    <property type="match status" value="1"/>
</dbReference>
<feature type="repeat" description="WD" evidence="7">
    <location>
        <begin position="1482"/>
        <end position="1523"/>
    </location>
</feature>
<dbReference type="PROSITE" id="PS50837">
    <property type="entry name" value="NACHT"/>
    <property type="match status" value="1"/>
</dbReference>
<feature type="repeat" description="WD" evidence="7">
    <location>
        <begin position="1524"/>
        <end position="1565"/>
    </location>
</feature>
<evidence type="ECO:0000256" key="6">
    <source>
        <dbReference type="ARBA" id="ARBA00043913"/>
    </source>
</evidence>
<dbReference type="Pfam" id="PF22939">
    <property type="entry name" value="WHD_GPIID"/>
    <property type="match status" value="1"/>
</dbReference>
<dbReference type="InterPro" id="IPR031359">
    <property type="entry name" value="NACHT_N"/>
</dbReference>
<feature type="repeat" description="WD" evidence="7">
    <location>
        <begin position="1188"/>
        <end position="1229"/>
    </location>
</feature>
<gene>
    <name evidence="10" type="ORF">PT974_12197</name>
</gene>
<dbReference type="InterPro" id="IPR011047">
    <property type="entry name" value="Quinoprotein_ADH-like_sf"/>
</dbReference>
<feature type="repeat" description="WD" evidence="7">
    <location>
        <begin position="1104"/>
        <end position="1145"/>
    </location>
</feature>
<feature type="repeat" description="WD" evidence="7">
    <location>
        <begin position="1398"/>
        <end position="1439"/>
    </location>
</feature>
<dbReference type="SMART" id="SM00320">
    <property type="entry name" value="WD40"/>
    <property type="match status" value="15"/>
</dbReference>
<proteinExistence type="inferred from homology"/>
<dbReference type="Gene3D" id="2.130.10.10">
    <property type="entry name" value="YVTN repeat-like/Quinoprotein amine dehydrogenase"/>
    <property type="match status" value="8"/>
</dbReference>
<dbReference type="InterPro" id="IPR007111">
    <property type="entry name" value="NACHT_NTPase"/>
</dbReference>
<dbReference type="InterPro" id="IPR056884">
    <property type="entry name" value="NPHP3-like_N"/>
</dbReference>
<feature type="repeat" description="WD" evidence="7">
    <location>
        <begin position="1566"/>
        <end position="1607"/>
    </location>
</feature>
<dbReference type="InterPro" id="IPR019775">
    <property type="entry name" value="WD40_repeat_CS"/>
</dbReference>
<dbReference type="InterPro" id="IPR027417">
    <property type="entry name" value="P-loop_NTPase"/>
</dbReference>
<evidence type="ECO:0000256" key="1">
    <source>
        <dbReference type="ARBA" id="ARBA00022574"/>
    </source>
</evidence>
<sequence>MGIRHSCKRWWERLKRGSKTVKVSNNLPDTSATSPGNLPQDITDDGTDESPFASPATPPTEIEAGVHATSNNLTAGDVLQTSQPVAGNIAVAVTEDLVTTCSLWDEAYDALRDSEPDLIAQYEDLLSRALISVQATKPTSPTDIEDINKVENQIPAQDVTARREKLKTIAELGLKHVKNKEVSVTLLGHDINLENVMANVAGVVEWAEEYVKDAIKDLPYAPLVMAGVSLILPLLKNPVAAKEANREGFTYVTSRIRYYGEMESLLLPKYMKDGVTANLTEDVIELYKLIIGFQVQSVIRYYRGRTKNFFRGTVNYDDWANKVDNIKRHEKELGSKFKEVMNATSLQKLEKLAQNADESRETLSAILNEVKELTDIARERLSLAQRVDRYLSNADDHACIKALRATNPFDDKTRIEEDKGDLLEGSCSWVINHPDFQKLRGGGSNAQVRLLWIRGDPGKGKTMLVCGIINKLSGSIEQTDNIAFFFCQEVDDRINNATAVLRGLISMLIKQRPLLISHVKKRYDDDGEKCFEGPNAWVALSKTFTNICDDPSLQNTYLLIDALDECTKDLDKLLGLIVKKSSGYSRIKWILSSRNRPDIEKGLNEATQQVQLRLELNEESVSASIIQYVHSKVEWLAKRNKYNDGTRKAVQQSLLLDANGTFLWVALVCKELLKVSAWEVKQVLATFPPGLDDFYQRMMRQICDSRHAELCKSILAVVSVVRRPISLSELETLVEMPDESVGKDKVLEEIIAYCGSFLTLQNRTISFIHQSAKDFLLNKASSEIFPSGHKKVHYDIFSRSLRALSATLRRDIYSLGAPGYHIDQVRQPDPDPLVAVQYSCVYWIDHLHACSPSENTKNDLKEGGLIDKFLRHHFLHWLEALSLLHGMSKGMHSITGLRDLLREQAPKSQVLSLIQDAWRFIFRNSWVIEHTPLQAYVSALIFSPEQSKIRTIFRNEEPSWILLKPIVEADWNACLQTLEGHNGSVLSVVFSPDGQRLASGSDDKTVRLWDATSGACLQTLEGHNGSVLSVVFSPDGQRLASGSDDKTVRLWDATSGACLQTLEGHNDWVRSVVFSPDGQRLASGSDDNTVRLWDATSGACLQTLEGHNGSVLSVVFSPDGQRLASGSGDNTVRLWDATSGACLQTLEGHNDWVRSVVFSPDGQRLASGSDDNTVRLWDATSGACLQTLEGHNGWVRSVVFSPDGQRLASGSDDNTVRLWDATSGACLQTLEGHNGSVLSVVFSPDGQRLASGSDDKTVRLWDATSGACLQTLEGHNGSVLSVVFSPDGQRLASGSGDNTVRLWDATSGACLQTLEGHNGWVRSVVFSPDGQRLASGSDDNTVRLWDATSGACLQTLEGHNDSVLSVVFSPDGQRLASGSDDKTVRLWDATSGACLQTLEGHNGWVRSVVFSPDGQRLASGSDDKTVRLWDATSGACLQTLEGHNDWVLSVVFSPDGQRLASGSGDNTVRLWDATSGACLQTLEGHNDSVLSVVFSPDGQRLASGSDDKTVRLWDATSGACLQTLEGHNDWVRSVVFSPDGQRLASSSDDKTVRLWDATSGACLQTLEGHNDWVRSVVFSPDGQRLASGSDDKTVRLWDATSGACLQTVNVGRSIEYLKFDPTDNSRLITEIGILRIDTSVIEVSAEVSLRDADICGYGISSDGTWITKDNEPLIWLPPEYRSDVSAVFGSMVTIGCRSGRVLIMRFSPSGPDLYS</sequence>
<feature type="repeat" description="WD" evidence="7">
    <location>
        <begin position="1272"/>
        <end position="1313"/>
    </location>
</feature>
<dbReference type="Proteomes" id="UP001338125">
    <property type="component" value="Unassembled WGS sequence"/>
</dbReference>
<evidence type="ECO:0000256" key="5">
    <source>
        <dbReference type="ARBA" id="ARBA00039789"/>
    </source>
</evidence>
<evidence type="ECO:0000256" key="3">
    <source>
        <dbReference type="ARBA" id="ARBA00023054"/>
    </source>
</evidence>
<dbReference type="InterPro" id="IPR015943">
    <property type="entry name" value="WD40/YVTN_repeat-like_dom_sf"/>
</dbReference>
<comment type="function">
    <text evidence="6">Involved in mitochondrial fission. Acts as an adapter protein required to form mitochondrial fission complexes. Formation of these complexes is required to promote constriction and fission of the mitochondrial compartment at a late step in mitochondrial division.</text>
</comment>
<reference evidence="10 11" key="1">
    <citation type="submission" date="2024-01" db="EMBL/GenBank/DDBJ databases">
        <title>Complete genome of Cladobotryum mycophilum ATHUM6906.</title>
        <authorList>
            <person name="Christinaki A.C."/>
            <person name="Myridakis A.I."/>
            <person name="Kouvelis V.N."/>
        </authorList>
    </citation>
    <scope>NUCLEOTIDE SEQUENCE [LARGE SCALE GENOMIC DNA]</scope>
    <source>
        <strain evidence="10 11">ATHUM6906</strain>
    </source>
</reference>
<feature type="compositionally biased region" description="Polar residues" evidence="8">
    <location>
        <begin position="21"/>
        <end position="37"/>
    </location>
</feature>
<dbReference type="PRINTS" id="PR00320">
    <property type="entry name" value="GPROTEINBRPT"/>
</dbReference>
<organism evidence="10 11">
    <name type="scientific">Cladobotryum mycophilum</name>
    <dbReference type="NCBI Taxonomy" id="491253"/>
    <lineage>
        <taxon>Eukaryota</taxon>
        <taxon>Fungi</taxon>
        <taxon>Dikarya</taxon>
        <taxon>Ascomycota</taxon>
        <taxon>Pezizomycotina</taxon>
        <taxon>Sordariomycetes</taxon>
        <taxon>Hypocreomycetidae</taxon>
        <taxon>Hypocreales</taxon>
        <taxon>Hypocreaceae</taxon>
        <taxon>Cladobotryum</taxon>
    </lineage>
</organism>
<evidence type="ECO:0000256" key="4">
    <source>
        <dbReference type="ARBA" id="ARBA00038415"/>
    </source>
</evidence>
<evidence type="ECO:0000256" key="8">
    <source>
        <dbReference type="SAM" id="MobiDB-lite"/>
    </source>
</evidence>
<keyword evidence="3" id="KW-0175">Coiled coil</keyword>
<keyword evidence="11" id="KW-1185">Reference proteome</keyword>
<feature type="domain" description="NACHT" evidence="9">
    <location>
        <begin position="449"/>
        <end position="669"/>
    </location>
</feature>
<name>A0ABR0S7C8_9HYPO</name>
<dbReference type="PANTHER" id="PTHR22847">
    <property type="entry name" value="WD40 REPEAT PROTEIN"/>
    <property type="match status" value="1"/>
</dbReference>